<evidence type="ECO:0000256" key="3">
    <source>
        <dbReference type="ARBA" id="ARBA00006577"/>
    </source>
</evidence>
<evidence type="ECO:0000313" key="10">
    <source>
        <dbReference type="Proteomes" id="UP000019140"/>
    </source>
</evidence>
<comment type="caution">
    <text evidence="9">The sequence shown here is derived from an EMBL/GenBank/DDBJ whole genome shotgun (WGS) entry which is preliminary data.</text>
</comment>
<dbReference type="HOGENOM" id="CLU_2354549_0_0_7"/>
<evidence type="ECO:0000256" key="4">
    <source>
        <dbReference type="ARBA" id="ARBA00013194"/>
    </source>
</evidence>
<dbReference type="Gene3D" id="2.40.10.330">
    <property type="match status" value="1"/>
</dbReference>
<organism evidence="9 10">
    <name type="scientific">Candidatus Entotheonella gemina</name>
    <dbReference type="NCBI Taxonomy" id="1429439"/>
    <lineage>
        <taxon>Bacteria</taxon>
        <taxon>Pseudomonadati</taxon>
        <taxon>Nitrospinota/Tectimicrobiota group</taxon>
        <taxon>Candidatus Tectimicrobiota</taxon>
        <taxon>Candidatus Entotheonellia</taxon>
        <taxon>Candidatus Entotheonellales</taxon>
        <taxon>Candidatus Entotheonellaceae</taxon>
        <taxon>Candidatus Entotheonella</taxon>
    </lineage>
</organism>
<dbReference type="InterPro" id="IPR046357">
    <property type="entry name" value="PPIase_dom_sf"/>
</dbReference>
<dbReference type="GO" id="GO:0005737">
    <property type="term" value="C:cytoplasm"/>
    <property type="evidence" value="ECO:0007669"/>
    <property type="project" value="UniProtKB-SubCell"/>
</dbReference>
<dbReference type="SUPFAM" id="SSF54534">
    <property type="entry name" value="FKBP-like"/>
    <property type="match status" value="1"/>
</dbReference>
<evidence type="ECO:0000256" key="5">
    <source>
        <dbReference type="ARBA" id="ARBA00022490"/>
    </source>
</evidence>
<keyword evidence="7" id="KW-0143">Chaperone</keyword>
<dbReference type="GO" id="GO:0003755">
    <property type="term" value="F:peptidyl-prolyl cis-trans isomerase activity"/>
    <property type="evidence" value="ECO:0007669"/>
    <property type="project" value="UniProtKB-KW"/>
</dbReference>
<keyword evidence="10" id="KW-1185">Reference proteome</keyword>
<evidence type="ECO:0000256" key="2">
    <source>
        <dbReference type="ARBA" id="ARBA00004496"/>
    </source>
</evidence>
<name>W4LXH5_9BACT</name>
<comment type="subcellular location">
    <subcellularLocation>
        <location evidence="2">Cytoplasm</location>
    </subcellularLocation>
</comment>
<sequence>MQVGEDKTVLIPAEQAYGMHRPDMVVTTPRQNIPENIQPEVGQRLQIQPAGQPAIGVTIVEVTDLHVLLDANHPLAGKNLTFDIILAAVVGMPQDE</sequence>
<comment type="similarity">
    <text evidence="3">Belongs to the FKBP-type PPIase family.</text>
</comment>
<dbReference type="EC" id="5.2.1.8" evidence="4"/>
<dbReference type="PANTHER" id="PTHR47861:SF3">
    <property type="entry name" value="FKBP-TYPE PEPTIDYL-PROLYL CIS-TRANS ISOMERASE SLYD"/>
    <property type="match status" value="1"/>
</dbReference>
<comment type="catalytic activity">
    <reaction evidence="1">
        <text>[protein]-peptidylproline (omega=180) = [protein]-peptidylproline (omega=0)</text>
        <dbReference type="Rhea" id="RHEA:16237"/>
        <dbReference type="Rhea" id="RHEA-COMP:10747"/>
        <dbReference type="Rhea" id="RHEA-COMP:10748"/>
        <dbReference type="ChEBI" id="CHEBI:83833"/>
        <dbReference type="ChEBI" id="CHEBI:83834"/>
        <dbReference type="EC" id="5.2.1.8"/>
    </reaction>
</comment>
<dbReference type="InterPro" id="IPR048261">
    <property type="entry name" value="SlpA/SlyD-like_ins_sf"/>
</dbReference>
<proteinExistence type="inferred from homology"/>
<keyword evidence="6" id="KW-0697">Rotamase</keyword>
<reference evidence="9 10" key="1">
    <citation type="journal article" date="2014" name="Nature">
        <title>An environmental bacterial taxon with a large and distinct metabolic repertoire.</title>
        <authorList>
            <person name="Wilson M.C."/>
            <person name="Mori T."/>
            <person name="Ruckert C."/>
            <person name="Uria A.R."/>
            <person name="Helf M.J."/>
            <person name="Takada K."/>
            <person name="Gernert C."/>
            <person name="Steffens U.A."/>
            <person name="Heycke N."/>
            <person name="Schmitt S."/>
            <person name="Rinke C."/>
            <person name="Helfrich E.J."/>
            <person name="Brachmann A.O."/>
            <person name="Gurgui C."/>
            <person name="Wakimoto T."/>
            <person name="Kracht M."/>
            <person name="Crusemann M."/>
            <person name="Hentschel U."/>
            <person name="Abe I."/>
            <person name="Matsunaga S."/>
            <person name="Kalinowski J."/>
            <person name="Takeyama H."/>
            <person name="Piel J."/>
        </authorList>
    </citation>
    <scope>NUCLEOTIDE SEQUENCE [LARGE SCALE GENOMIC DNA]</scope>
    <source>
        <strain evidence="10">TSY2</strain>
    </source>
</reference>
<dbReference type="PATRIC" id="fig|1429439.4.peg.5948"/>
<protein>
    <recommendedName>
        <fullName evidence="4">peptidylprolyl isomerase</fullName>
        <ecNumber evidence="4">5.2.1.8</ecNumber>
    </recommendedName>
</protein>
<accession>W4LXH5</accession>
<dbReference type="Gene3D" id="3.10.50.40">
    <property type="match status" value="1"/>
</dbReference>
<evidence type="ECO:0000256" key="8">
    <source>
        <dbReference type="ARBA" id="ARBA00023235"/>
    </source>
</evidence>
<evidence type="ECO:0000256" key="1">
    <source>
        <dbReference type="ARBA" id="ARBA00000971"/>
    </source>
</evidence>
<dbReference type="PANTHER" id="PTHR47861">
    <property type="entry name" value="FKBP-TYPE PEPTIDYL-PROLYL CIS-TRANS ISOMERASE SLYD"/>
    <property type="match status" value="1"/>
</dbReference>
<evidence type="ECO:0000256" key="6">
    <source>
        <dbReference type="ARBA" id="ARBA00023110"/>
    </source>
</evidence>
<evidence type="ECO:0000256" key="7">
    <source>
        <dbReference type="ARBA" id="ARBA00023186"/>
    </source>
</evidence>
<keyword evidence="8" id="KW-0413">Isomerase</keyword>
<keyword evidence="5" id="KW-0963">Cytoplasm</keyword>
<dbReference type="EMBL" id="AZHX01001507">
    <property type="protein sequence ID" value="ETX02625.1"/>
    <property type="molecule type" value="Genomic_DNA"/>
</dbReference>
<dbReference type="Proteomes" id="UP000019140">
    <property type="component" value="Unassembled WGS sequence"/>
</dbReference>
<dbReference type="AlphaFoldDB" id="W4LXH5"/>
<gene>
    <name evidence="9" type="ORF">ETSY2_35175</name>
</gene>
<evidence type="ECO:0000313" key="9">
    <source>
        <dbReference type="EMBL" id="ETX02625.1"/>
    </source>
</evidence>